<name>A0A6S6QR48_9FIRM</name>
<dbReference type="AlphaFoldDB" id="A0A6S6QR48"/>
<dbReference type="KEGG" id="acel:acsn021_06530"/>
<gene>
    <name evidence="1" type="ORF">acsn021_06530</name>
</gene>
<dbReference type="Proteomes" id="UP000515561">
    <property type="component" value="Chromosome"/>
</dbReference>
<organism evidence="1 2">
    <name type="scientific">Anaerocolumna cellulosilytica</name>
    <dbReference type="NCBI Taxonomy" id="433286"/>
    <lineage>
        <taxon>Bacteria</taxon>
        <taxon>Bacillati</taxon>
        <taxon>Bacillota</taxon>
        <taxon>Clostridia</taxon>
        <taxon>Lachnospirales</taxon>
        <taxon>Lachnospiraceae</taxon>
        <taxon>Anaerocolumna</taxon>
    </lineage>
</organism>
<proteinExistence type="predicted"/>
<protein>
    <submittedName>
        <fullName evidence="1">Uncharacterized protein</fullName>
    </submittedName>
</protein>
<evidence type="ECO:0000313" key="2">
    <source>
        <dbReference type="Proteomes" id="UP000515561"/>
    </source>
</evidence>
<keyword evidence="2" id="KW-1185">Reference proteome</keyword>
<dbReference type="RefSeq" id="WP_184095243.1">
    <property type="nucleotide sequence ID" value="NZ_AP023367.1"/>
</dbReference>
<evidence type="ECO:0000313" key="1">
    <source>
        <dbReference type="EMBL" id="BCJ93084.1"/>
    </source>
</evidence>
<dbReference type="EMBL" id="AP023367">
    <property type="protein sequence ID" value="BCJ93084.1"/>
    <property type="molecule type" value="Genomic_DNA"/>
</dbReference>
<accession>A0A6S6QR48</accession>
<sequence>MYSKRRYIIYVIICMVILGVFGISVLMIQKHYNEKIREAEEEIRVLSTELEAIGPMGVMYQLDMDVKAGNEANDYDLIEVAVPEAAIPEEAALPEDLEGKSYKIDLKAGFYLTKDMLLDYDLTDDMRKLDVVFNEIPIGLEVGDYIDVRISMPLGQDFCAMPHKKVVAINGSTIKLIVTEKDCYTYESMKTDLSIYSATKIYATQYVEAGIQEASIAYYPVTLEVLETLIKDPNIDTADYSDVLIRRELLETQLMNSDKVDIEEKVTRGKQNISDKFADAKKNYDQMQLDKEKEAAKAEARESTK</sequence>
<reference evidence="1 2" key="1">
    <citation type="journal article" date="2016" name="Int. J. Syst. Evol. Microbiol.">
        <title>Descriptions of Anaerotaenia torta gen. nov., sp. nov. and Anaerocolumna cellulosilytica gen. nov., sp. nov. isolated from a methanogenic reactor of cattle waste.</title>
        <authorList>
            <person name="Uek A."/>
            <person name="Ohtaki Y."/>
            <person name="Kaku N."/>
            <person name="Ueki K."/>
        </authorList>
    </citation>
    <scope>NUCLEOTIDE SEQUENCE [LARGE SCALE GENOMIC DNA]</scope>
    <source>
        <strain evidence="1 2">SN021</strain>
    </source>
</reference>